<name>A0A1K2H7R4_9NEIS</name>
<accession>A0A1K2H7R4</accession>
<dbReference type="AlphaFoldDB" id="A0A1K2H7R4"/>
<dbReference type="RefSeq" id="WP_072427237.1">
    <property type="nucleotide sequence ID" value="NZ_FPKR01000002.1"/>
</dbReference>
<reference evidence="2 3" key="1">
    <citation type="submission" date="2016-11" db="EMBL/GenBank/DDBJ databases">
        <authorList>
            <person name="Jaros S."/>
            <person name="Januszkiewicz K."/>
            <person name="Wedrychowicz H."/>
        </authorList>
    </citation>
    <scope>NUCLEOTIDE SEQUENCE [LARGE SCALE GENOMIC DNA]</scope>
    <source>
        <strain evidence="2 3">DSM 18899</strain>
    </source>
</reference>
<dbReference type="Proteomes" id="UP000186513">
    <property type="component" value="Unassembled WGS sequence"/>
</dbReference>
<evidence type="ECO:0000313" key="2">
    <source>
        <dbReference type="EMBL" id="SFZ72739.1"/>
    </source>
</evidence>
<feature type="transmembrane region" description="Helical" evidence="1">
    <location>
        <begin position="6"/>
        <end position="27"/>
    </location>
</feature>
<keyword evidence="1" id="KW-0472">Membrane</keyword>
<organism evidence="2 3">
    <name type="scientific">Chitinimonas taiwanensis DSM 18899</name>
    <dbReference type="NCBI Taxonomy" id="1121279"/>
    <lineage>
        <taxon>Bacteria</taxon>
        <taxon>Pseudomonadati</taxon>
        <taxon>Pseudomonadota</taxon>
        <taxon>Betaproteobacteria</taxon>
        <taxon>Neisseriales</taxon>
        <taxon>Chitinibacteraceae</taxon>
        <taxon>Chitinimonas</taxon>
    </lineage>
</organism>
<keyword evidence="1" id="KW-1133">Transmembrane helix</keyword>
<gene>
    <name evidence="2" type="ORF">SAMN02745887_00707</name>
</gene>
<keyword evidence="1" id="KW-0812">Transmembrane</keyword>
<proteinExistence type="predicted"/>
<dbReference type="STRING" id="1121279.SAMN02745887_00707"/>
<dbReference type="EMBL" id="FPKR01000002">
    <property type="protein sequence ID" value="SFZ72739.1"/>
    <property type="molecule type" value="Genomic_DNA"/>
</dbReference>
<keyword evidence="3" id="KW-1185">Reference proteome</keyword>
<evidence type="ECO:0000256" key="1">
    <source>
        <dbReference type="SAM" id="Phobius"/>
    </source>
</evidence>
<evidence type="ECO:0000313" key="3">
    <source>
        <dbReference type="Proteomes" id="UP000186513"/>
    </source>
</evidence>
<protein>
    <submittedName>
        <fullName evidence="2">Uncharacterized protein</fullName>
    </submittedName>
</protein>
<sequence length="149" mass="17683">MNALPISPWFVLLAALVLIAIVVAGWLEMRQADRVAIRKRKMREALEQFRIVRKYEREDGSVEQFLYSAENSKRLLELENHIVKYGHGSASWLYFMPERRLFFILELVAIEPEGNLHFITTLHPIKPDRARQVLARYPELYRDIFREEI</sequence>
<dbReference type="OrthoDB" id="9131099at2"/>